<dbReference type="Gene3D" id="3.20.20.80">
    <property type="entry name" value="Glycosidases"/>
    <property type="match status" value="1"/>
</dbReference>
<proteinExistence type="predicted"/>
<dbReference type="Pfam" id="PF02638">
    <property type="entry name" value="GHL10"/>
    <property type="match status" value="1"/>
</dbReference>
<sequence length="321" mass="37073">MNNYSNSEFRATWVITWNHIDRYAPAHINQANVQNIMENHAQANMNAVIFQARQGGTAYYESSYEPWGSYAGYSHPGYDPLEYAIAEAHERGLELHAWFNVFQTSSTETGSPAAEHPEWVCRDQDGFTMDSYRSISPGLPEVRDYTVNVAMEIVNNYDIDGLHLDYVRWNEHTNSLNGTSVDHLDELQRMDGMITDEELAALSTRSGRYLYDYMHPYSAGVPEGFDSWEDWWRWSVTEFVHTLHDSIQAVKPHVRLSVAALGKYNWSGWQGYGTVYQDGALWFNEGYIDQLMPMHYHWYTADGFYGMLEGDCPECWGQFIQ</sequence>
<dbReference type="InterPro" id="IPR052177">
    <property type="entry name" value="Divisome_Glycosyl_Hydrolase"/>
</dbReference>
<accession>A0A382JH91</accession>
<feature type="non-terminal residue" evidence="3">
    <location>
        <position position="321"/>
    </location>
</feature>
<dbReference type="EMBL" id="UINC01074477">
    <property type="protein sequence ID" value="SVC11704.1"/>
    <property type="molecule type" value="Genomic_DNA"/>
</dbReference>
<dbReference type="SUPFAM" id="SSF51445">
    <property type="entry name" value="(Trans)glycosidases"/>
    <property type="match status" value="1"/>
</dbReference>
<organism evidence="3">
    <name type="scientific">marine metagenome</name>
    <dbReference type="NCBI Taxonomy" id="408172"/>
    <lineage>
        <taxon>unclassified sequences</taxon>
        <taxon>metagenomes</taxon>
        <taxon>ecological metagenomes</taxon>
    </lineage>
</organism>
<keyword evidence="1" id="KW-0732">Signal</keyword>
<gene>
    <name evidence="3" type="ORF">METZ01_LOCUS264558</name>
</gene>
<dbReference type="InterPro" id="IPR003790">
    <property type="entry name" value="GHL10"/>
</dbReference>
<evidence type="ECO:0000259" key="2">
    <source>
        <dbReference type="Pfam" id="PF02638"/>
    </source>
</evidence>
<dbReference type="PANTHER" id="PTHR43405:SF1">
    <property type="entry name" value="GLYCOSYL HYDROLASE DIGH"/>
    <property type="match status" value="1"/>
</dbReference>
<reference evidence="3" key="1">
    <citation type="submission" date="2018-05" db="EMBL/GenBank/DDBJ databases">
        <authorList>
            <person name="Lanie J.A."/>
            <person name="Ng W.-L."/>
            <person name="Kazmierczak K.M."/>
            <person name="Andrzejewski T.M."/>
            <person name="Davidsen T.M."/>
            <person name="Wayne K.J."/>
            <person name="Tettelin H."/>
            <person name="Glass J.I."/>
            <person name="Rusch D."/>
            <person name="Podicherti R."/>
            <person name="Tsui H.-C.T."/>
            <person name="Winkler M.E."/>
        </authorList>
    </citation>
    <scope>NUCLEOTIDE SEQUENCE</scope>
</reference>
<protein>
    <recommendedName>
        <fullName evidence="2">Glycosyl hydrolase-like 10 domain-containing protein</fullName>
    </recommendedName>
</protein>
<name>A0A382JH91_9ZZZZ</name>
<feature type="domain" description="Glycosyl hydrolase-like 10" evidence="2">
    <location>
        <begin position="8"/>
        <end position="297"/>
    </location>
</feature>
<dbReference type="InterPro" id="IPR017853">
    <property type="entry name" value="GH"/>
</dbReference>
<evidence type="ECO:0000256" key="1">
    <source>
        <dbReference type="ARBA" id="ARBA00022729"/>
    </source>
</evidence>
<evidence type="ECO:0000313" key="3">
    <source>
        <dbReference type="EMBL" id="SVC11704.1"/>
    </source>
</evidence>
<dbReference type="AlphaFoldDB" id="A0A382JH91"/>
<dbReference type="PANTHER" id="PTHR43405">
    <property type="entry name" value="GLYCOSYL HYDROLASE DIGH"/>
    <property type="match status" value="1"/>
</dbReference>